<dbReference type="InterPro" id="IPR008254">
    <property type="entry name" value="Flavodoxin/NO_synth"/>
</dbReference>
<evidence type="ECO:0000313" key="3">
    <source>
        <dbReference type="EMBL" id="KAA9165520.1"/>
    </source>
</evidence>
<evidence type="ECO:0000313" key="4">
    <source>
        <dbReference type="Proteomes" id="UP000319769"/>
    </source>
</evidence>
<dbReference type="PROSITE" id="PS50902">
    <property type="entry name" value="FLAVODOXIN_LIKE"/>
    <property type="match status" value="1"/>
</dbReference>
<dbReference type="GO" id="GO:0010181">
    <property type="term" value="F:FMN binding"/>
    <property type="evidence" value="ECO:0007669"/>
    <property type="project" value="InterPro"/>
</dbReference>
<dbReference type="Pfam" id="PF00258">
    <property type="entry name" value="Flavodoxin_1"/>
    <property type="match status" value="1"/>
</dbReference>
<dbReference type="InterPro" id="IPR001094">
    <property type="entry name" value="Flavdoxin-like"/>
</dbReference>
<dbReference type="InterPro" id="IPR029039">
    <property type="entry name" value="Flavoprotein-like_sf"/>
</dbReference>
<feature type="domain" description="Flavodoxin-like" evidence="2">
    <location>
        <begin position="4"/>
        <end position="145"/>
    </location>
</feature>
<reference evidence="3" key="1">
    <citation type="submission" date="2019-09" db="EMBL/GenBank/DDBJ databases">
        <authorList>
            <person name="Teo W.F.A."/>
            <person name="Duangmal K."/>
        </authorList>
    </citation>
    <scope>NUCLEOTIDE SEQUENCE [LARGE SCALE GENOMIC DNA]</scope>
    <source>
        <strain evidence="3">K81G1</strain>
    </source>
</reference>
<evidence type="ECO:0000256" key="1">
    <source>
        <dbReference type="ARBA" id="ARBA00022630"/>
    </source>
</evidence>
<evidence type="ECO:0000259" key="2">
    <source>
        <dbReference type="PROSITE" id="PS50902"/>
    </source>
</evidence>
<dbReference type="GO" id="GO:0005829">
    <property type="term" value="C:cytosol"/>
    <property type="evidence" value="ECO:0007669"/>
    <property type="project" value="TreeGrafter"/>
</dbReference>
<dbReference type="Gene3D" id="3.40.50.360">
    <property type="match status" value="1"/>
</dbReference>
<gene>
    <name evidence="3" type="ORF">FPZ12_005460</name>
</gene>
<accession>A0A5N0VK31</accession>
<dbReference type="PRINTS" id="PR00369">
    <property type="entry name" value="FLAVODOXIN"/>
</dbReference>
<protein>
    <submittedName>
        <fullName evidence="3">Nitric oxide synthase</fullName>
    </submittedName>
</protein>
<sequence>MNKLSILFGTETGNAEMVAEDVAAALAEHGIETGVTSMEDCAVDELTGEDVVLLVVSTYGEGELPESAAPFFEALERSEPDLSALRFAAFGLGDSTYDTYNNGVATLIAKFTALGATQIGATGYHDADSGLNPSDVAIDWAGTVFAPVAPA</sequence>
<dbReference type="GO" id="GO:0016491">
    <property type="term" value="F:oxidoreductase activity"/>
    <property type="evidence" value="ECO:0007669"/>
    <property type="project" value="TreeGrafter"/>
</dbReference>
<organism evidence="3 4">
    <name type="scientific">Amycolatopsis acidicola</name>
    <dbReference type="NCBI Taxonomy" id="2596893"/>
    <lineage>
        <taxon>Bacteria</taxon>
        <taxon>Bacillati</taxon>
        <taxon>Actinomycetota</taxon>
        <taxon>Actinomycetes</taxon>
        <taxon>Pseudonocardiales</taxon>
        <taxon>Pseudonocardiaceae</taxon>
        <taxon>Amycolatopsis</taxon>
    </lineage>
</organism>
<proteinExistence type="predicted"/>
<dbReference type="Proteomes" id="UP000319769">
    <property type="component" value="Unassembled WGS sequence"/>
</dbReference>
<keyword evidence="1" id="KW-0285">Flavoprotein</keyword>
<name>A0A5N0VK31_9PSEU</name>
<dbReference type="GO" id="GO:0050660">
    <property type="term" value="F:flavin adenine dinucleotide binding"/>
    <property type="evidence" value="ECO:0007669"/>
    <property type="project" value="TreeGrafter"/>
</dbReference>
<dbReference type="RefSeq" id="WP_144746150.1">
    <property type="nucleotide sequence ID" value="NZ_VMNW02000005.1"/>
</dbReference>
<dbReference type="EMBL" id="VMNW02000005">
    <property type="protein sequence ID" value="KAA9165520.1"/>
    <property type="molecule type" value="Genomic_DNA"/>
</dbReference>
<comment type="caution">
    <text evidence="3">The sequence shown here is derived from an EMBL/GenBank/DDBJ whole genome shotgun (WGS) entry which is preliminary data.</text>
</comment>
<dbReference type="AlphaFoldDB" id="A0A5N0VK31"/>
<dbReference type="SUPFAM" id="SSF52218">
    <property type="entry name" value="Flavoproteins"/>
    <property type="match status" value="1"/>
</dbReference>
<dbReference type="PANTHER" id="PTHR19384">
    <property type="entry name" value="NITRIC OXIDE SYNTHASE-RELATED"/>
    <property type="match status" value="1"/>
</dbReference>
<dbReference type="PANTHER" id="PTHR19384:SF17">
    <property type="entry name" value="NADPH--CYTOCHROME P450 REDUCTASE"/>
    <property type="match status" value="1"/>
</dbReference>
<keyword evidence="4" id="KW-1185">Reference proteome</keyword>
<dbReference type="OrthoDB" id="5290182at2"/>